<dbReference type="InterPro" id="IPR032838">
    <property type="entry name" value="Vwaint_dom"/>
</dbReference>
<dbReference type="Pfam" id="PF14624">
    <property type="entry name" value="Vwaint"/>
    <property type="match status" value="1"/>
</dbReference>
<proteinExistence type="predicted"/>
<feature type="domain" description="VWA-Hint protein Vwaint" evidence="2">
    <location>
        <begin position="150"/>
        <end position="213"/>
    </location>
</feature>
<dbReference type="Proteomes" id="UP000051952">
    <property type="component" value="Unassembled WGS sequence"/>
</dbReference>
<dbReference type="AlphaFoldDB" id="A0A0S4JD86"/>
<accession>A0A0S4JD86</accession>
<keyword evidence="1" id="KW-0732">Signal</keyword>
<gene>
    <name evidence="3" type="ORF">BSAL_13805</name>
</gene>
<feature type="signal peptide" evidence="1">
    <location>
        <begin position="1"/>
        <end position="15"/>
    </location>
</feature>
<protein>
    <submittedName>
        <fullName evidence="3">GPI-anchored surface protein, putative</fullName>
    </submittedName>
</protein>
<keyword evidence="4" id="KW-1185">Reference proteome</keyword>
<reference evidence="4" key="1">
    <citation type="submission" date="2015-09" db="EMBL/GenBank/DDBJ databases">
        <authorList>
            <consortium name="Pathogen Informatics"/>
        </authorList>
    </citation>
    <scope>NUCLEOTIDE SEQUENCE [LARGE SCALE GENOMIC DNA]</scope>
    <source>
        <strain evidence="4">Lake Konstanz</strain>
    </source>
</reference>
<feature type="chain" id="PRO_5012068293" evidence="1">
    <location>
        <begin position="16"/>
        <end position="269"/>
    </location>
</feature>
<name>A0A0S4JD86_BODSA</name>
<organism evidence="3 4">
    <name type="scientific">Bodo saltans</name>
    <name type="common">Flagellated protozoan</name>
    <dbReference type="NCBI Taxonomy" id="75058"/>
    <lineage>
        <taxon>Eukaryota</taxon>
        <taxon>Discoba</taxon>
        <taxon>Euglenozoa</taxon>
        <taxon>Kinetoplastea</taxon>
        <taxon>Metakinetoplastina</taxon>
        <taxon>Eubodonida</taxon>
        <taxon>Bodonidae</taxon>
        <taxon>Bodo</taxon>
    </lineage>
</organism>
<dbReference type="EMBL" id="CYKH01001617">
    <property type="protein sequence ID" value="CUG88122.1"/>
    <property type="molecule type" value="Genomic_DNA"/>
</dbReference>
<sequence>FVNTVANVLCTAATAVSVTVDCGRPILDVDPCFQLTRFGAVASLGTVQYGQQRNLTFRMGDTRSGMLDAEPPVVRLTYMYRGKERSKLVSANPADCESEHQQIVAHAARNVFTTSVTNLWAAGAGTSAQQFAAVSNSILALSPSAATLPLVAALLKGLEGEVKVGLVDLESFNKWGVHFLPSIARATLMQQCNNFKDHSVQLYGELFKKLRHHGEKVFTKIAPPRPNKHRGANAAAACAAPVDMTSYYDCDGGCVLGGCLVALAGGRHV</sequence>
<dbReference type="VEuPathDB" id="TriTrypDB:BSAL_13805"/>
<feature type="non-terminal residue" evidence="3">
    <location>
        <position position="1"/>
    </location>
</feature>
<feature type="non-terminal residue" evidence="3">
    <location>
        <position position="269"/>
    </location>
</feature>
<evidence type="ECO:0000313" key="4">
    <source>
        <dbReference type="Proteomes" id="UP000051952"/>
    </source>
</evidence>
<evidence type="ECO:0000259" key="2">
    <source>
        <dbReference type="Pfam" id="PF14624"/>
    </source>
</evidence>
<dbReference type="OrthoDB" id="299997at2759"/>
<evidence type="ECO:0000313" key="3">
    <source>
        <dbReference type="EMBL" id="CUG88122.1"/>
    </source>
</evidence>
<evidence type="ECO:0000256" key="1">
    <source>
        <dbReference type="SAM" id="SignalP"/>
    </source>
</evidence>